<evidence type="ECO:0000259" key="1">
    <source>
        <dbReference type="PROSITE" id="PS50943"/>
    </source>
</evidence>
<reference evidence="2" key="2">
    <citation type="submission" date="2020-09" db="EMBL/GenBank/DDBJ databases">
        <authorList>
            <person name="Sun Q."/>
            <person name="Ohkuma M."/>
        </authorList>
    </citation>
    <scope>NUCLEOTIDE SEQUENCE</scope>
    <source>
        <strain evidence="2">JCM 19831</strain>
    </source>
</reference>
<dbReference type="EMBL" id="BMPI01000028">
    <property type="protein sequence ID" value="GGM45660.1"/>
    <property type="molecule type" value="Genomic_DNA"/>
</dbReference>
<dbReference type="PROSITE" id="PS50943">
    <property type="entry name" value="HTH_CROC1"/>
    <property type="match status" value="1"/>
</dbReference>
<dbReference type="SMART" id="SM00530">
    <property type="entry name" value="HTH_XRE"/>
    <property type="match status" value="1"/>
</dbReference>
<comment type="caution">
    <text evidence="2">The sequence shown here is derived from an EMBL/GenBank/DDBJ whole genome shotgun (WGS) entry which is preliminary data.</text>
</comment>
<dbReference type="AlphaFoldDB" id="A0A917U0A9"/>
<dbReference type="InterPro" id="IPR011990">
    <property type="entry name" value="TPR-like_helical_dom_sf"/>
</dbReference>
<reference evidence="2" key="1">
    <citation type="journal article" date="2014" name="Int. J. Syst. Evol. Microbiol.">
        <title>Complete genome sequence of Corynebacterium casei LMG S-19264T (=DSM 44701T), isolated from a smear-ripened cheese.</title>
        <authorList>
            <consortium name="US DOE Joint Genome Institute (JGI-PGF)"/>
            <person name="Walter F."/>
            <person name="Albersmeier A."/>
            <person name="Kalinowski J."/>
            <person name="Ruckert C."/>
        </authorList>
    </citation>
    <scope>NUCLEOTIDE SEQUENCE</scope>
    <source>
        <strain evidence="2">JCM 19831</strain>
    </source>
</reference>
<dbReference type="GO" id="GO:0003677">
    <property type="term" value="F:DNA binding"/>
    <property type="evidence" value="ECO:0007669"/>
    <property type="project" value="InterPro"/>
</dbReference>
<organism evidence="2 3">
    <name type="scientific">Dactylosporangium sucinum</name>
    <dbReference type="NCBI Taxonomy" id="1424081"/>
    <lineage>
        <taxon>Bacteria</taxon>
        <taxon>Bacillati</taxon>
        <taxon>Actinomycetota</taxon>
        <taxon>Actinomycetes</taxon>
        <taxon>Micromonosporales</taxon>
        <taxon>Micromonosporaceae</taxon>
        <taxon>Dactylosporangium</taxon>
    </lineage>
</organism>
<sequence length="419" mass="44670">MRQLRLAAGMSIAKLAERVHYSKSHLSKIERGEKRPNVEIARRCDAVLGSGRTLAALLEADNPALPAAPGYSEALIASGEGMLPMAAASGWVIRLGPDGSGQFVVPGHTGREFLDNPALMSWAPVAATKGSAAMLGGTIDGLRTMARSMSPAVIFPVLVGTLQAIRIEAAGATGERWARLMSLLGLGTELAGWLAQELGDHHMSTWWTDQATEIASLVGDDDLWAYSLIRKSLMALYKRNHGLAIGLASAAASRAGTSPRTGWLAAQRLAQAHALAGDATLSLRAADRAATMLPTLENPAVDDANLTQLVRGWCLYELGFLDQAIEVFDREVPKIGPDAIRSTARFSIRQALAHASAGNVEQSCHIVQGIVGDVTMVDSATIRSDLHLLTHGLHRWNQRPQVASVQAHLNAAMQGRLYP</sequence>
<dbReference type="Gene3D" id="1.10.260.40">
    <property type="entry name" value="lambda repressor-like DNA-binding domains"/>
    <property type="match status" value="1"/>
</dbReference>
<dbReference type="InterPro" id="IPR001387">
    <property type="entry name" value="Cro/C1-type_HTH"/>
</dbReference>
<evidence type="ECO:0000313" key="2">
    <source>
        <dbReference type="EMBL" id="GGM45660.1"/>
    </source>
</evidence>
<evidence type="ECO:0000313" key="3">
    <source>
        <dbReference type="Proteomes" id="UP000642070"/>
    </source>
</evidence>
<dbReference type="InterPro" id="IPR010982">
    <property type="entry name" value="Lambda_DNA-bd_dom_sf"/>
</dbReference>
<protein>
    <submittedName>
        <fullName evidence="2">Transcriptional regulator</fullName>
    </submittedName>
</protein>
<accession>A0A917U0A9</accession>
<dbReference type="SUPFAM" id="SSF48452">
    <property type="entry name" value="TPR-like"/>
    <property type="match status" value="1"/>
</dbReference>
<proteinExistence type="predicted"/>
<dbReference type="Pfam" id="PF13560">
    <property type="entry name" value="HTH_31"/>
    <property type="match status" value="1"/>
</dbReference>
<dbReference type="SUPFAM" id="SSF47413">
    <property type="entry name" value="lambda repressor-like DNA-binding domains"/>
    <property type="match status" value="1"/>
</dbReference>
<keyword evidence="3" id="KW-1185">Reference proteome</keyword>
<dbReference type="Proteomes" id="UP000642070">
    <property type="component" value="Unassembled WGS sequence"/>
</dbReference>
<feature type="domain" description="HTH cro/C1-type" evidence="1">
    <location>
        <begin position="1"/>
        <end position="57"/>
    </location>
</feature>
<dbReference type="CDD" id="cd00093">
    <property type="entry name" value="HTH_XRE"/>
    <property type="match status" value="1"/>
</dbReference>
<gene>
    <name evidence="2" type="ORF">GCM10007977_054080</name>
</gene>
<name>A0A917U0A9_9ACTN</name>
<dbReference type="Gene3D" id="1.25.40.10">
    <property type="entry name" value="Tetratricopeptide repeat domain"/>
    <property type="match status" value="1"/>
</dbReference>